<proteinExistence type="predicted"/>
<accession>A0A8J6MZN1</accession>
<dbReference type="EMBL" id="JACNJD010000217">
    <property type="protein sequence ID" value="MBC8177552.1"/>
    <property type="molecule type" value="Genomic_DNA"/>
</dbReference>
<sequence>MKGFIQLKFLDSVLEDIDPQEDLTRYLLSRNQFSPSNKRVKSSAFLPPQNLKLSVFRIKDLSDENIWKIGTDKVANRINPPKSLHARADFMADVAISKGLHIIPDKWPTRHANIVGWPEEKPKRKEIALELAANAHLEINPFKNPVMD</sequence>
<organism evidence="1 2">
    <name type="scientific">Candidatus Desulfacyla euxinica</name>
    <dbReference type="NCBI Taxonomy" id="2841693"/>
    <lineage>
        <taxon>Bacteria</taxon>
        <taxon>Deltaproteobacteria</taxon>
        <taxon>Candidatus Desulfacyla</taxon>
    </lineage>
</organism>
<evidence type="ECO:0000313" key="2">
    <source>
        <dbReference type="Proteomes" id="UP000650524"/>
    </source>
</evidence>
<reference evidence="1 2" key="1">
    <citation type="submission" date="2020-08" db="EMBL/GenBank/DDBJ databases">
        <title>Bridging the membrane lipid divide: bacteria of the FCB group superphylum have the potential to synthesize archaeal ether lipids.</title>
        <authorList>
            <person name="Villanueva L."/>
            <person name="Von Meijenfeldt F.A.B."/>
            <person name="Westbye A.B."/>
            <person name="Yadav S."/>
            <person name="Hopmans E.C."/>
            <person name="Dutilh B.E."/>
            <person name="Sinninghe Damste J.S."/>
        </authorList>
    </citation>
    <scope>NUCLEOTIDE SEQUENCE [LARGE SCALE GENOMIC DNA]</scope>
    <source>
        <strain evidence="1">NIOZ-UU27</strain>
    </source>
</reference>
<evidence type="ECO:0000313" key="1">
    <source>
        <dbReference type="EMBL" id="MBC8177552.1"/>
    </source>
</evidence>
<protein>
    <submittedName>
        <fullName evidence="1">Uncharacterized protein</fullName>
    </submittedName>
</protein>
<dbReference type="Proteomes" id="UP000650524">
    <property type="component" value="Unassembled WGS sequence"/>
</dbReference>
<comment type="caution">
    <text evidence="1">The sequence shown here is derived from an EMBL/GenBank/DDBJ whole genome shotgun (WGS) entry which is preliminary data.</text>
</comment>
<gene>
    <name evidence="1" type="ORF">H8E19_09110</name>
</gene>
<name>A0A8J6MZN1_9DELT</name>
<dbReference type="AlphaFoldDB" id="A0A8J6MZN1"/>